<dbReference type="AlphaFoldDB" id="A0A8H7E2A7"/>
<evidence type="ECO:0000313" key="9">
    <source>
        <dbReference type="Proteomes" id="UP000606974"/>
    </source>
</evidence>
<accession>A0A8H7E2A7</accession>
<evidence type="ECO:0000256" key="4">
    <source>
        <dbReference type="ARBA" id="ARBA00023128"/>
    </source>
</evidence>
<dbReference type="InterPro" id="IPR008949">
    <property type="entry name" value="Isoprenoid_synthase_dom_sf"/>
</dbReference>
<dbReference type="EMBL" id="JAACFV010000080">
    <property type="protein sequence ID" value="KAF7506787.1"/>
    <property type="molecule type" value="Genomic_DNA"/>
</dbReference>
<keyword evidence="5" id="KW-0472">Membrane</keyword>
<evidence type="ECO:0000256" key="7">
    <source>
        <dbReference type="SAM" id="SignalP"/>
    </source>
</evidence>
<proteinExistence type="inferred from homology"/>
<name>A0A8H7E2A7_9EURO</name>
<keyword evidence="9" id="KW-1185">Reference proteome</keyword>
<protein>
    <recommendedName>
        <fullName evidence="10">Squalene/phytoene synthase</fullName>
    </recommendedName>
</protein>
<dbReference type="InterPro" id="IPR002060">
    <property type="entry name" value="Squ/phyt_synthse"/>
</dbReference>
<evidence type="ECO:0008006" key="10">
    <source>
        <dbReference type="Google" id="ProtNLM"/>
    </source>
</evidence>
<dbReference type="Gene3D" id="1.10.600.10">
    <property type="entry name" value="Farnesyl Diphosphate Synthase"/>
    <property type="match status" value="1"/>
</dbReference>
<keyword evidence="4" id="KW-0496">Mitochondrion</keyword>
<keyword evidence="7" id="KW-0732">Signal</keyword>
<comment type="similarity">
    <text evidence="6">Belongs to the NDUFAF6 family.</text>
</comment>
<reference evidence="8" key="1">
    <citation type="submission" date="2020-02" db="EMBL/GenBank/DDBJ databases">
        <authorList>
            <person name="Palmer J.M."/>
        </authorList>
    </citation>
    <scope>NUCLEOTIDE SEQUENCE</scope>
    <source>
        <strain evidence="8">EPUS1.4</strain>
        <tissue evidence="8">Thallus</tissue>
    </source>
</reference>
<evidence type="ECO:0000256" key="1">
    <source>
        <dbReference type="ARBA" id="ARBA00004273"/>
    </source>
</evidence>
<comment type="subcellular location">
    <subcellularLocation>
        <location evidence="1">Mitochondrion inner membrane</location>
    </subcellularLocation>
</comment>
<comment type="caution">
    <text evidence="8">The sequence shown here is derived from an EMBL/GenBank/DDBJ whole genome shotgun (WGS) entry which is preliminary data.</text>
</comment>
<dbReference type="GO" id="GO:0032981">
    <property type="term" value="P:mitochondrial respiratory chain complex I assembly"/>
    <property type="evidence" value="ECO:0007669"/>
    <property type="project" value="TreeGrafter"/>
</dbReference>
<dbReference type="PANTHER" id="PTHR21181">
    <property type="match status" value="1"/>
</dbReference>
<dbReference type="OrthoDB" id="270318at2759"/>
<evidence type="ECO:0000313" key="8">
    <source>
        <dbReference type="EMBL" id="KAF7506787.1"/>
    </source>
</evidence>
<dbReference type="PANTHER" id="PTHR21181:SF13">
    <property type="entry name" value="NADH DEHYDROGENASE (UBIQUINONE) COMPLEX I, ASSEMBLY FACTOR 6"/>
    <property type="match status" value="1"/>
</dbReference>
<sequence>MTKLFSSLLALDVACSGLAMSSKCKARRSSLEARTYFLRARRAFSSTTQKRSPVNDRPRDVKFAREYCSQLVRKYDSPSYTLQRFIPPHMLSAYLAIRAFNIEVARIADLVSNPTIGAFRMQFWRDTINSSFDAQPPAEPVAILLASVLEHYRLNKSWFLRVINTREKYLSNPPYTNLNDLEAYAENTYSTLLYLTLSAYPLNSITMDHIASHIGKAAGICAILRGFPILAFPPPPSHHPSASSGLGVPPPGSRRGAITLPLEIMAKSGVREEDIYRQGGNAPGLKDAVFEVATRASDHLITARSMLRSVQSYEAVDHEYEHEHDEGHDYGNHTGVRLSSETRRKEYEQGFGIVMGPAVSTQLWLDRLQKCDFDVFNAGLRRPEWKMPFVAWWRFRKQQF</sequence>
<evidence type="ECO:0000256" key="2">
    <source>
        <dbReference type="ARBA" id="ARBA00022792"/>
    </source>
</evidence>
<evidence type="ECO:0000256" key="3">
    <source>
        <dbReference type="ARBA" id="ARBA00022946"/>
    </source>
</evidence>
<evidence type="ECO:0000256" key="5">
    <source>
        <dbReference type="ARBA" id="ARBA00023136"/>
    </source>
</evidence>
<dbReference type="SUPFAM" id="SSF48576">
    <property type="entry name" value="Terpenoid synthases"/>
    <property type="match status" value="1"/>
</dbReference>
<organism evidence="8 9">
    <name type="scientific">Endocarpon pusillum</name>
    <dbReference type="NCBI Taxonomy" id="364733"/>
    <lineage>
        <taxon>Eukaryota</taxon>
        <taxon>Fungi</taxon>
        <taxon>Dikarya</taxon>
        <taxon>Ascomycota</taxon>
        <taxon>Pezizomycotina</taxon>
        <taxon>Eurotiomycetes</taxon>
        <taxon>Chaetothyriomycetidae</taxon>
        <taxon>Verrucariales</taxon>
        <taxon>Verrucariaceae</taxon>
        <taxon>Endocarpon</taxon>
    </lineage>
</organism>
<evidence type="ECO:0000256" key="6">
    <source>
        <dbReference type="ARBA" id="ARBA00038273"/>
    </source>
</evidence>
<feature type="chain" id="PRO_5034626650" description="Squalene/phytoene synthase" evidence="7">
    <location>
        <begin position="27"/>
        <end position="400"/>
    </location>
</feature>
<keyword evidence="3" id="KW-0809">Transit peptide</keyword>
<feature type="signal peptide" evidence="7">
    <location>
        <begin position="1"/>
        <end position="26"/>
    </location>
</feature>
<dbReference type="GO" id="GO:0005743">
    <property type="term" value="C:mitochondrial inner membrane"/>
    <property type="evidence" value="ECO:0007669"/>
    <property type="project" value="UniProtKB-SubCell"/>
</dbReference>
<gene>
    <name evidence="8" type="ORF">GJ744_011399</name>
</gene>
<keyword evidence="2" id="KW-0999">Mitochondrion inner membrane</keyword>
<dbReference type="Proteomes" id="UP000606974">
    <property type="component" value="Unassembled WGS sequence"/>
</dbReference>
<dbReference type="Pfam" id="PF00494">
    <property type="entry name" value="SQS_PSY"/>
    <property type="match status" value="1"/>
</dbReference>